<dbReference type="Proteomes" id="UP000001239">
    <property type="component" value="Segment"/>
</dbReference>
<dbReference type="KEGG" id="vg:5176773"/>
<evidence type="ECO:0000259" key="1">
    <source>
        <dbReference type="Pfam" id="PF20307"/>
    </source>
</evidence>
<dbReference type="Pfam" id="PF20307">
    <property type="entry name" value="divDNAB"/>
    <property type="match status" value="1"/>
</dbReference>
<reference evidence="2 3" key="2">
    <citation type="journal article" date="2003" name="Res. Microbiol.">
        <title>Myoviridae bacteriophages of Pseudomonas aeruginosa: a long and complex evolutionary pathway.</title>
        <authorList>
            <person name="Krylov V.N."/>
            <person name="Pleteneva E.A."/>
            <person name="Bourkalsteva M.V."/>
            <person name="Shaburova O.V."/>
            <person name="Volckaert G."/>
            <person name="Sykilinda N.N."/>
            <person name="Kurochkina L.P."/>
            <person name="Mesyanzhinov V.V."/>
        </authorList>
    </citation>
    <scope>NUCLEOTIDE SEQUENCE [LARGE SCALE GENOMIC DNA]</scope>
</reference>
<dbReference type="Gene3D" id="3.40.50.300">
    <property type="entry name" value="P-loop containing nucleotide triphosphate hydrolases"/>
    <property type="match status" value="1"/>
</dbReference>
<sequence length="510" mass="58362">MNDLLVLVKLLSAIYQAKKLKDTNLIEELTDLLEELPAPNPDVMSQDRRVRDSIRSSISWLLDQSNDDPLIKSLLMQRVAIFCKNDDSLRDAVNVGLEDLETEELSRRLVYKQITEIRSSMEDEVFEKQFKKAMKEVLYKDLVDTKPEDFAKLIDLIQERVNNAYGERQSEVVSSVNTGTPESMLDIIEMAKTENSVEGIIKTGIQGLNQGLEPDGGLRRSKMYLLEAMTNRGKSFGMAHLIASAGMYNKPMLRNKAKIPTILYESAEDAMELVIRRIYKLAVTTKYKEDRDFQVTESVDIVTAIADCFRKNGWYLVINQIEAHKDNRDKMFARVRQLELKGHEIILYGYDYLALQNFDKLPGENKSDKLQLLFRTVRSFMIARGICFLTPHQLSPEAKKLLKELDDESEVYFAREVSGKSMTETSTKITNEVDGVITIHVAKTSMKNYFTCSIGKQRGEGCSPEKRFFIYDLDPVLGLVHDINGKPAFRRSLQQRFNENGDVVKDWDAM</sequence>
<evidence type="ECO:0000313" key="3">
    <source>
        <dbReference type="Proteomes" id="UP000001239"/>
    </source>
</evidence>
<reference evidence="2 3" key="4">
    <citation type="journal article" date="2005" name="J. Mol. Biol.">
        <title>Genome comparison of Pseudomonas aeruginosa large phages.</title>
        <authorList>
            <person name="Hertveldt K."/>
            <person name="Lavigne R."/>
            <person name="Pleteneva E."/>
            <person name="Sernova N."/>
            <person name="Kurochkina L."/>
            <person name="Korchevskii R."/>
            <person name="Robben J."/>
            <person name="Mesyanzhinov V."/>
            <person name="Krylov V.N."/>
            <person name="Volckaert G."/>
        </authorList>
    </citation>
    <scope>NUCLEOTIDE SEQUENCE</scope>
</reference>
<name>Q2Z105_9CAUD</name>
<accession>Q2Z105</accession>
<dbReference type="SUPFAM" id="SSF52540">
    <property type="entry name" value="P-loop containing nucleoside triphosphate hydrolases"/>
    <property type="match status" value="1"/>
</dbReference>
<dbReference type="InterPro" id="IPR027417">
    <property type="entry name" value="P-loop_NTPase"/>
</dbReference>
<organism evidence="2 3">
    <name type="scientific">Pseudomonas phage EL</name>
    <dbReference type="NCBI Taxonomy" id="273133"/>
    <lineage>
        <taxon>Viruses</taxon>
        <taxon>Duplodnaviria</taxon>
        <taxon>Heunggongvirae</taxon>
        <taxon>Uroviricota</taxon>
        <taxon>Caudoviricetes</taxon>
        <taxon>Chimalliviridae</taxon>
        <taxon>Elvirus</taxon>
        <taxon>Elvirus EL</taxon>
    </lineage>
</organism>
<dbReference type="GeneID" id="5176773"/>
<dbReference type="EMBL" id="AJ697969">
    <property type="protein sequence ID" value="CAG27170.1"/>
    <property type="molecule type" value="Genomic_DNA"/>
</dbReference>
<reference evidence="2 3" key="3">
    <citation type="journal article" date="2004" name="Bioinformatics">
        <title>PHIRE, a deterministic approach to reveal regulatory elements in bacteriophage genomes.</title>
        <authorList>
            <person name="Lavigne R."/>
            <person name="Sun W.D."/>
            <person name="Volckaert G."/>
        </authorList>
    </citation>
    <scope>NUCLEOTIDE SEQUENCE [LARGE SCALE GENOMIC DNA]</scope>
</reference>
<dbReference type="InterPro" id="IPR046881">
    <property type="entry name" value="divDNAB"/>
</dbReference>
<dbReference type="RefSeq" id="YP_418109.1">
    <property type="nucleotide sequence ID" value="NC_007623.1"/>
</dbReference>
<evidence type="ECO:0000313" key="2">
    <source>
        <dbReference type="EMBL" id="CAG27170.1"/>
    </source>
</evidence>
<feature type="domain" description="Divergent DnaB-like ATPase" evidence="1">
    <location>
        <begin position="148"/>
        <end position="502"/>
    </location>
</feature>
<proteinExistence type="predicted"/>
<protein>
    <recommendedName>
        <fullName evidence="1">Divergent DnaB-like ATPase domain-containing protein</fullName>
    </recommendedName>
</protein>
<dbReference type="OrthoDB" id="2278at10239"/>
<keyword evidence="3" id="KW-1185">Reference proteome</keyword>
<reference evidence="2 3" key="1">
    <citation type="journal article" date="2002" name="Genetika">
        <title>Phenogenetic characterization of a group of giant Phi KZ-like bacteriophages of Pseudomonas aeruginosa].</title>
        <authorList>
            <person name="Burkal'tseva M.V."/>
            <person name="Krylov V.N."/>
            <person name="Pleteneva E.A."/>
            <person name="Shaburova O.V."/>
            <person name="Krylov S.V."/>
            <person name="Volckaert G."/>
            <person name="Sykilinda N.N."/>
            <person name="Kurochkina L.P."/>
            <person name="Mesyanzhinov V.V."/>
        </authorList>
    </citation>
    <scope>NUCLEOTIDE SEQUENCE [LARGE SCALE GENOMIC DNA]</scope>
</reference>